<name>W8VNU5_9FLAO</name>
<keyword evidence="1" id="KW-0732">Signal</keyword>
<protein>
    <submittedName>
        <fullName evidence="2">Uncharacterized protein</fullName>
    </submittedName>
</protein>
<reference evidence="2 3" key="1">
    <citation type="journal article" date="2014" name="Proc. Natl. Acad. Sci. U.S.A.">
        <title>Functional characterization of flavobacteria rhodopsins reveals a unique class of light-driven chloride pump in bacteria.</title>
        <authorList>
            <person name="Yoshizawa S."/>
            <person name="Kumagai Y."/>
            <person name="Kim H."/>
            <person name="Ogura Y."/>
            <person name="Hayashi T."/>
            <person name="Iwasaki W."/>
            <person name="DeLong E.F."/>
            <person name="Kogure K."/>
        </authorList>
    </citation>
    <scope>NUCLEOTIDE SEQUENCE [LARGE SCALE GENOMIC DNA]</scope>
    <source>
        <strain evidence="2 3">S1-08</strain>
    </source>
</reference>
<dbReference type="RefSeq" id="WP_041495366.1">
    <property type="nucleotide sequence ID" value="NZ_AP014548.1"/>
</dbReference>
<evidence type="ECO:0000256" key="1">
    <source>
        <dbReference type="SAM" id="SignalP"/>
    </source>
</evidence>
<evidence type="ECO:0000313" key="3">
    <source>
        <dbReference type="Proteomes" id="UP000031760"/>
    </source>
</evidence>
<keyword evidence="3" id="KW-1185">Reference proteome</keyword>
<organism evidence="2 3">
    <name type="scientific">Nonlabens marinus S1-08</name>
    <dbReference type="NCBI Taxonomy" id="1454201"/>
    <lineage>
        <taxon>Bacteria</taxon>
        <taxon>Pseudomonadati</taxon>
        <taxon>Bacteroidota</taxon>
        <taxon>Flavobacteriia</taxon>
        <taxon>Flavobacteriales</taxon>
        <taxon>Flavobacteriaceae</taxon>
        <taxon>Nonlabens</taxon>
    </lineage>
</organism>
<dbReference type="OrthoDB" id="1143463at2"/>
<feature type="chain" id="PRO_5004917151" evidence="1">
    <location>
        <begin position="24"/>
        <end position="238"/>
    </location>
</feature>
<evidence type="ECO:0000313" key="2">
    <source>
        <dbReference type="EMBL" id="BAO54659.1"/>
    </source>
</evidence>
<proteinExistence type="predicted"/>
<sequence>MKYMLFTTTAVLTMISALSNAQATIGTSSQYPRDGDLMPGSPYGYTYHENLTEPSNVSGYPFLYDEFKPAQIIFIDNESNPVNLNLNYNMYADFMKIEGTNLGNQSIQLLPKALNYDILIEGDRFRFVSFSNEGKSVNSYVEIIESYENGSFLALKRSMKIRKGLNYFKPEFQKTEHFYYINNDGSSFILENHEKRISNNFPDHVKARVEKYIADKNIRFDENLRGLKGVARYYASLN</sequence>
<dbReference type="Proteomes" id="UP000031760">
    <property type="component" value="Chromosome"/>
</dbReference>
<dbReference type="HOGENOM" id="CLU_1141652_0_0_10"/>
<feature type="signal peptide" evidence="1">
    <location>
        <begin position="1"/>
        <end position="23"/>
    </location>
</feature>
<gene>
    <name evidence="2" type="ORF">NMS_0650</name>
</gene>
<dbReference type="KEGG" id="nmf:NMS_0650"/>
<dbReference type="EMBL" id="AP014548">
    <property type="protein sequence ID" value="BAO54659.1"/>
    <property type="molecule type" value="Genomic_DNA"/>
</dbReference>
<dbReference type="AlphaFoldDB" id="W8VNU5"/>
<accession>W8VNU5</accession>